<dbReference type="NCBIfam" id="NF041131">
    <property type="entry name" value="RicT_YaaT_fam"/>
    <property type="match status" value="1"/>
</dbReference>
<comment type="caution">
    <text evidence="2">The sequence shown here is derived from an EMBL/GenBank/DDBJ whole genome shotgun (WGS) entry which is preliminary data.</text>
</comment>
<reference evidence="2 3" key="1">
    <citation type="journal article" date="2018" name="Environ. Microbiol.">
        <title>Novel energy conservation strategies and behaviour of Pelotomaculum schinkii driving syntrophic propionate catabolism.</title>
        <authorList>
            <person name="Hidalgo-Ahumada C.A.P."/>
            <person name="Nobu M.K."/>
            <person name="Narihiro T."/>
            <person name="Tamaki H."/>
            <person name="Liu W.T."/>
            <person name="Kamagata Y."/>
            <person name="Stams A.J.M."/>
            <person name="Imachi H."/>
            <person name="Sousa D.Z."/>
        </authorList>
    </citation>
    <scope>NUCLEOTIDE SEQUENCE [LARGE SCALE GENOMIC DNA]</scope>
    <source>
        <strain evidence="2 3">HH</strain>
    </source>
</reference>
<organism evidence="2 3">
    <name type="scientific">Pelotomaculum schinkii</name>
    <dbReference type="NCBI Taxonomy" id="78350"/>
    <lineage>
        <taxon>Bacteria</taxon>
        <taxon>Bacillati</taxon>
        <taxon>Bacillota</taxon>
        <taxon>Clostridia</taxon>
        <taxon>Eubacteriales</taxon>
        <taxon>Desulfotomaculaceae</taxon>
        <taxon>Pelotomaculum</taxon>
    </lineage>
</organism>
<evidence type="ECO:0000313" key="2">
    <source>
        <dbReference type="EMBL" id="TEB08484.1"/>
    </source>
</evidence>
<sequence length="290" mass="32472">MELIVVGIRFKKAGKIYYFDPGDLPLTMGEGVIVETARGVEYGDVVAGPLQVNEDEVVAPLKKVIRKATVEDYQQLAANKEKECRAFQVGLEKIAFHKLPMKLVGVEQTFDGNKIIFYFTAEGRIDFRELVKDLAAVFRTRIELRQIGVRDEAKLVGGLGCCGRELCCATWLSDFASVSIRMAKEQNLSLNPTKISGICGRLMCCLKYENESYEHARGEFPDPGSWVTTPDGEGKVVGINIFKKYVSVELKESKIIKEYPCEEIVCKDGQAKMCKGYKKECPRQSNEETV</sequence>
<dbReference type="InterPro" id="IPR007557">
    <property type="entry name" value="PSP1_C"/>
</dbReference>
<proteinExistence type="predicted"/>
<accession>A0A4Y7RHM1</accession>
<dbReference type="InterPro" id="IPR047767">
    <property type="entry name" value="PSP1-like"/>
</dbReference>
<dbReference type="RefSeq" id="WP_243124003.1">
    <property type="nucleotide sequence ID" value="NZ_QFGA01000001.1"/>
</dbReference>
<name>A0A4Y7RHM1_9FIRM</name>
<dbReference type="PROSITE" id="PS51411">
    <property type="entry name" value="PSP1_C"/>
    <property type="match status" value="1"/>
</dbReference>
<keyword evidence="3" id="KW-1185">Reference proteome</keyword>
<dbReference type="Proteomes" id="UP000298324">
    <property type="component" value="Unassembled WGS sequence"/>
</dbReference>
<dbReference type="Pfam" id="PF04468">
    <property type="entry name" value="PSP1"/>
    <property type="match status" value="1"/>
</dbReference>
<dbReference type="GO" id="GO:0005737">
    <property type="term" value="C:cytoplasm"/>
    <property type="evidence" value="ECO:0007669"/>
    <property type="project" value="TreeGrafter"/>
</dbReference>
<dbReference type="PANTHER" id="PTHR43830:SF3">
    <property type="entry name" value="PROTEIN PSP1"/>
    <property type="match status" value="1"/>
</dbReference>
<feature type="domain" description="PSP1 C-terminal" evidence="1">
    <location>
        <begin position="62"/>
        <end position="147"/>
    </location>
</feature>
<dbReference type="AlphaFoldDB" id="A0A4Y7RHM1"/>
<gene>
    <name evidence="2" type="ORF">Psch_02047</name>
</gene>
<protein>
    <recommendedName>
        <fullName evidence="1">PSP1 C-terminal domain-containing protein</fullName>
    </recommendedName>
</protein>
<dbReference type="EMBL" id="QFGA01000001">
    <property type="protein sequence ID" value="TEB08484.1"/>
    <property type="molecule type" value="Genomic_DNA"/>
</dbReference>
<evidence type="ECO:0000313" key="3">
    <source>
        <dbReference type="Proteomes" id="UP000298324"/>
    </source>
</evidence>
<dbReference type="PANTHER" id="PTHR43830">
    <property type="entry name" value="PROTEIN PSP1"/>
    <property type="match status" value="1"/>
</dbReference>
<evidence type="ECO:0000259" key="1">
    <source>
        <dbReference type="PROSITE" id="PS51411"/>
    </source>
</evidence>